<dbReference type="SUPFAM" id="SSF53335">
    <property type="entry name" value="S-adenosyl-L-methionine-dependent methyltransferases"/>
    <property type="match status" value="1"/>
</dbReference>
<protein>
    <recommendedName>
        <fullName evidence="6">Ribosomal RNA small subunit methyltransferase G</fullName>
        <ecNumber evidence="6">2.1.1.-</ecNumber>
    </recommendedName>
    <alternativeName>
        <fullName evidence="6">16S rRNA 7-methylguanosine methyltransferase</fullName>
        <shortName evidence="6">16S rRNA m7G methyltransferase</shortName>
    </alternativeName>
</protein>
<dbReference type="Proteomes" id="UP000275076">
    <property type="component" value="Unassembled WGS sequence"/>
</dbReference>
<keyword evidence="3 6" id="KW-0489">Methyltransferase</keyword>
<name>A0A3R9QG72_9BACI</name>
<dbReference type="CDD" id="cd02440">
    <property type="entry name" value="AdoMet_MTases"/>
    <property type="match status" value="1"/>
</dbReference>
<feature type="binding site" evidence="6">
    <location>
        <position position="77"/>
    </location>
    <ligand>
        <name>S-adenosyl-L-methionine</name>
        <dbReference type="ChEBI" id="CHEBI:59789"/>
    </ligand>
</feature>
<keyword evidence="1 6" id="KW-0963">Cytoplasm</keyword>
<dbReference type="GO" id="GO:0005829">
    <property type="term" value="C:cytosol"/>
    <property type="evidence" value="ECO:0007669"/>
    <property type="project" value="TreeGrafter"/>
</dbReference>
<dbReference type="Gene3D" id="3.40.50.150">
    <property type="entry name" value="Vaccinia Virus protein VP39"/>
    <property type="match status" value="1"/>
</dbReference>
<evidence type="ECO:0000256" key="1">
    <source>
        <dbReference type="ARBA" id="ARBA00022490"/>
    </source>
</evidence>
<comment type="similarity">
    <text evidence="6">Belongs to the methyltransferase superfamily. RNA methyltransferase RsmG family.</text>
</comment>
<evidence type="ECO:0000256" key="6">
    <source>
        <dbReference type="HAMAP-Rule" id="MF_00074"/>
    </source>
</evidence>
<proteinExistence type="inferred from homology"/>
<dbReference type="OrthoDB" id="9808773at2"/>
<evidence type="ECO:0000256" key="4">
    <source>
        <dbReference type="ARBA" id="ARBA00022679"/>
    </source>
</evidence>
<evidence type="ECO:0000256" key="3">
    <source>
        <dbReference type="ARBA" id="ARBA00022603"/>
    </source>
</evidence>
<keyword evidence="2 6" id="KW-0698">rRNA processing</keyword>
<dbReference type="RefSeq" id="WP_125561857.1">
    <property type="nucleotide sequence ID" value="NZ_RBVX01000051.1"/>
</dbReference>
<dbReference type="GO" id="GO:0070043">
    <property type="term" value="F:rRNA (guanine-N7-)-methyltransferase activity"/>
    <property type="evidence" value="ECO:0007669"/>
    <property type="project" value="UniProtKB-UniRule"/>
</dbReference>
<dbReference type="EMBL" id="RBVX01000051">
    <property type="protein sequence ID" value="RSL29802.1"/>
    <property type="molecule type" value="Genomic_DNA"/>
</dbReference>
<feature type="binding site" evidence="6">
    <location>
        <begin position="128"/>
        <end position="129"/>
    </location>
    <ligand>
        <name>S-adenosyl-L-methionine</name>
        <dbReference type="ChEBI" id="CHEBI:59789"/>
    </ligand>
</feature>
<dbReference type="Pfam" id="PF02527">
    <property type="entry name" value="GidB"/>
    <property type="match status" value="1"/>
</dbReference>
<dbReference type="NCBIfam" id="TIGR00138">
    <property type="entry name" value="rsmG_gidB"/>
    <property type="match status" value="1"/>
</dbReference>
<dbReference type="FunFam" id="3.40.50.150:FF:000041">
    <property type="entry name" value="Ribosomal RNA small subunit methyltransferase G"/>
    <property type="match status" value="1"/>
</dbReference>
<reference evidence="7 8" key="1">
    <citation type="submission" date="2018-10" db="EMBL/GenBank/DDBJ databases">
        <title>Draft genome sequence of Bacillus salarius IM0101, isolated from a hypersaline soil in Inner Mongolia, China.</title>
        <authorList>
            <person name="Yamprayoonswat W."/>
            <person name="Boonvisut S."/>
            <person name="Jumpathong W."/>
            <person name="Sittihan S."/>
            <person name="Ruangsuj P."/>
            <person name="Wanthongcharoen S."/>
            <person name="Thongpramul N."/>
            <person name="Pimmason S."/>
            <person name="Yu B."/>
            <person name="Yasawong M."/>
        </authorList>
    </citation>
    <scope>NUCLEOTIDE SEQUENCE [LARGE SCALE GENOMIC DNA]</scope>
    <source>
        <strain evidence="7 8">IM0101</strain>
    </source>
</reference>
<evidence type="ECO:0000313" key="8">
    <source>
        <dbReference type="Proteomes" id="UP000275076"/>
    </source>
</evidence>
<evidence type="ECO:0000256" key="5">
    <source>
        <dbReference type="ARBA" id="ARBA00022691"/>
    </source>
</evidence>
<dbReference type="InterPro" id="IPR003682">
    <property type="entry name" value="rRNA_ssu_MeTfrase_G"/>
</dbReference>
<gene>
    <name evidence="6 7" type="primary">rsmG</name>
    <name evidence="7" type="ORF">D7Z54_29390</name>
</gene>
<dbReference type="PANTHER" id="PTHR31760:SF0">
    <property type="entry name" value="S-ADENOSYL-L-METHIONINE-DEPENDENT METHYLTRANSFERASES SUPERFAMILY PROTEIN"/>
    <property type="match status" value="1"/>
</dbReference>
<comment type="subcellular location">
    <subcellularLocation>
        <location evidence="6">Cytoplasm</location>
    </subcellularLocation>
</comment>
<keyword evidence="5 6" id="KW-0949">S-adenosyl-L-methionine</keyword>
<organism evidence="7 8">
    <name type="scientific">Salibacterium salarium</name>
    <dbReference type="NCBI Taxonomy" id="284579"/>
    <lineage>
        <taxon>Bacteria</taxon>
        <taxon>Bacillati</taxon>
        <taxon>Bacillota</taxon>
        <taxon>Bacilli</taxon>
        <taxon>Bacillales</taxon>
        <taxon>Bacillaceae</taxon>
    </lineage>
</organism>
<comment type="caution">
    <text evidence="6">Lacks conserved residue(s) required for the propagation of feature annotation.</text>
</comment>
<dbReference type="EC" id="2.1.1.-" evidence="6"/>
<evidence type="ECO:0000313" key="7">
    <source>
        <dbReference type="EMBL" id="RSL29802.1"/>
    </source>
</evidence>
<comment type="function">
    <text evidence="6">Specifically methylates the N7 position of guanine in position 535 of 16S rRNA.</text>
</comment>
<keyword evidence="4 6" id="KW-0808">Transferase</keyword>
<feature type="binding site" evidence="6">
    <location>
        <position position="82"/>
    </location>
    <ligand>
        <name>S-adenosyl-L-methionine</name>
        <dbReference type="ChEBI" id="CHEBI:59789"/>
    </ligand>
</feature>
<dbReference type="InterPro" id="IPR029063">
    <property type="entry name" value="SAM-dependent_MTases_sf"/>
</dbReference>
<dbReference type="HAMAP" id="MF_00074">
    <property type="entry name" value="16SrRNA_methyltr_G"/>
    <property type="match status" value="1"/>
</dbReference>
<evidence type="ECO:0000256" key="2">
    <source>
        <dbReference type="ARBA" id="ARBA00022552"/>
    </source>
</evidence>
<dbReference type="AlphaFoldDB" id="A0A3R9QG72"/>
<dbReference type="PIRSF" id="PIRSF003078">
    <property type="entry name" value="GidB"/>
    <property type="match status" value="1"/>
</dbReference>
<keyword evidence="8" id="KW-1185">Reference proteome</keyword>
<feature type="binding site" evidence="6">
    <location>
        <position position="147"/>
    </location>
    <ligand>
        <name>S-adenosyl-L-methionine</name>
        <dbReference type="ChEBI" id="CHEBI:59789"/>
    </ligand>
</feature>
<sequence length="238" mass="27153">MKDHPFEGWLHHQGIHLTEKQSHQFDLYYRMLVDWNKKVNLTSLTDRDDVYEKHFYDSLSATFFHDFQKDNSIIDIGAGAGFPSLPIKICYPHLHIVIVDSLKKRIAFLESLVKELNVENVSFVHGRAEDVAHDTSHREQYDIAIARAVAKMPVLTELCLPFVKKDGVFMALKGSNGINEKEEAGKACRTIGGRWLSPHALTLPNEESERYILTMEKVDATPRKYPRKAGTPAKKPLL</sequence>
<comment type="caution">
    <text evidence="7">The sequence shown here is derived from an EMBL/GenBank/DDBJ whole genome shotgun (WGS) entry which is preliminary data.</text>
</comment>
<accession>A0A3R9QG72</accession>
<dbReference type="PANTHER" id="PTHR31760">
    <property type="entry name" value="S-ADENOSYL-L-METHIONINE-DEPENDENT METHYLTRANSFERASES SUPERFAMILY PROTEIN"/>
    <property type="match status" value="1"/>
</dbReference>